<sequence>MVRFVFFLFLIASFVQGEDIEKEFLKEQIKSVPLNKAVIVGKGKERVLVFMNPDCPHCRKEWQELKGCLHKLRLYVFLVPFPRFPESYQKSAYVVCSKNHLRALDEVLSGKWDQRPLPVKSCPLLKEHERIAKEMGVSAVPYNILLRDYTVVSGYSPDLRKKLSCDR</sequence>
<evidence type="ECO:0000313" key="3">
    <source>
        <dbReference type="Proteomes" id="UP000002043"/>
    </source>
</evidence>
<dbReference type="KEGG" id="tal:Thal_0203"/>
<dbReference type="RefSeq" id="WP_012991245.1">
    <property type="nucleotide sequence ID" value="NC_013894.1"/>
</dbReference>
<evidence type="ECO:0000259" key="1">
    <source>
        <dbReference type="Pfam" id="PF13098"/>
    </source>
</evidence>
<dbReference type="InterPro" id="IPR036249">
    <property type="entry name" value="Thioredoxin-like_sf"/>
</dbReference>
<dbReference type="InterPro" id="IPR051470">
    <property type="entry name" value="Thiol:disulfide_interchange"/>
</dbReference>
<name>D3SNV1_THEAH</name>
<dbReference type="STRING" id="638303.Thal_0203"/>
<reference evidence="3" key="1">
    <citation type="journal article" date="2010" name="Stand. Genomic Sci.">
        <title>Complete genome sequence of Thermocrinis albus type strain (HI 11/12T).</title>
        <authorList>
            <person name="Wirth R."/>
            <person name="Sikorski J."/>
            <person name="Brambilla E."/>
            <person name="Misra M."/>
            <person name="Lapidus A."/>
            <person name="Copeland A."/>
            <person name="Nolan M."/>
            <person name="Lucas S."/>
            <person name="Chen F."/>
            <person name="Tice H."/>
            <person name="Cheng J.F."/>
            <person name="Han C."/>
            <person name="Detter J.C."/>
            <person name="Tapia R."/>
            <person name="Bruce D."/>
            <person name="Goodwin L."/>
            <person name="Pitluck S."/>
            <person name="Pati A."/>
            <person name="Anderson I."/>
            <person name="Ivanova N."/>
            <person name="Mavromatis K."/>
            <person name="Mikhailova N."/>
            <person name="Chen A."/>
            <person name="Palaniappan K."/>
            <person name="Bilek Y."/>
            <person name="Hader T."/>
            <person name="Land M."/>
            <person name="Hauser L."/>
            <person name="Chang Y.J."/>
            <person name="Jeffries C.D."/>
            <person name="Tindall B.J."/>
            <person name="Rohde M."/>
            <person name="Goker M."/>
            <person name="Bristow J."/>
            <person name="Eisen J.A."/>
            <person name="Markowitz V."/>
            <person name="Hugenholtz P."/>
            <person name="Kyrpides N.C."/>
            <person name="Klenk H.P."/>
        </authorList>
    </citation>
    <scope>NUCLEOTIDE SEQUENCE [LARGE SCALE GENOMIC DNA]</scope>
    <source>
        <strain evidence="3">DSM 14484 / JCM 11386 / HI 11/12</strain>
    </source>
</reference>
<dbReference type="Gene3D" id="3.40.30.10">
    <property type="entry name" value="Glutaredoxin"/>
    <property type="match status" value="1"/>
</dbReference>
<dbReference type="eggNOG" id="COG1651">
    <property type="taxonomic scope" value="Bacteria"/>
</dbReference>
<dbReference type="InterPro" id="IPR033954">
    <property type="entry name" value="DiS-bond_Isoase_DsbC/G"/>
</dbReference>
<proteinExistence type="predicted"/>
<dbReference type="EMBL" id="CP001931">
    <property type="protein sequence ID" value="ADC88838.1"/>
    <property type="molecule type" value="Genomic_DNA"/>
</dbReference>
<dbReference type="CDD" id="cd03020">
    <property type="entry name" value="DsbA_DsbC_DsbG"/>
    <property type="match status" value="1"/>
</dbReference>
<dbReference type="PANTHER" id="PTHR35272">
    <property type="entry name" value="THIOL:DISULFIDE INTERCHANGE PROTEIN DSBC-RELATED"/>
    <property type="match status" value="1"/>
</dbReference>
<dbReference type="AlphaFoldDB" id="D3SNV1"/>
<dbReference type="HOGENOM" id="CLU_1608608_0_0_0"/>
<feature type="domain" description="Thioredoxin-like fold" evidence="1">
    <location>
        <begin position="41"/>
        <end position="157"/>
    </location>
</feature>
<dbReference type="Proteomes" id="UP000002043">
    <property type="component" value="Chromosome"/>
</dbReference>
<dbReference type="PANTHER" id="PTHR35272:SF3">
    <property type="entry name" value="THIOL:DISULFIDE INTERCHANGE PROTEIN DSBC"/>
    <property type="match status" value="1"/>
</dbReference>
<dbReference type="OrthoDB" id="9800545at2"/>
<protein>
    <recommendedName>
        <fullName evidence="1">Thioredoxin-like fold domain-containing protein</fullName>
    </recommendedName>
</protein>
<evidence type="ECO:0000313" key="2">
    <source>
        <dbReference type="EMBL" id="ADC88838.1"/>
    </source>
</evidence>
<accession>D3SNV1</accession>
<dbReference type="SUPFAM" id="SSF52833">
    <property type="entry name" value="Thioredoxin-like"/>
    <property type="match status" value="1"/>
</dbReference>
<dbReference type="Pfam" id="PF13098">
    <property type="entry name" value="Thioredoxin_2"/>
    <property type="match status" value="1"/>
</dbReference>
<organism evidence="2 3">
    <name type="scientific">Thermocrinis albus (strain DSM 14484 / JCM 11386 / HI 11/12)</name>
    <dbReference type="NCBI Taxonomy" id="638303"/>
    <lineage>
        <taxon>Bacteria</taxon>
        <taxon>Pseudomonadati</taxon>
        <taxon>Aquificota</taxon>
        <taxon>Aquificia</taxon>
        <taxon>Aquificales</taxon>
        <taxon>Aquificaceae</taxon>
        <taxon>Thermocrinis</taxon>
    </lineage>
</organism>
<gene>
    <name evidence="2" type="ordered locus">Thal_0203</name>
</gene>
<keyword evidence="3" id="KW-1185">Reference proteome</keyword>
<dbReference type="InterPro" id="IPR012336">
    <property type="entry name" value="Thioredoxin-like_fold"/>
</dbReference>